<dbReference type="Proteomes" id="UP000830671">
    <property type="component" value="Chromosome 2"/>
</dbReference>
<proteinExistence type="predicted"/>
<dbReference type="RefSeq" id="XP_049138580.1">
    <property type="nucleotide sequence ID" value="XM_049281437.1"/>
</dbReference>
<evidence type="ECO:0000313" key="2">
    <source>
        <dbReference type="EMBL" id="UQC76939.1"/>
    </source>
</evidence>
<keyword evidence="3" id="KW-1185">Reference proteome</keyword>
<evidence type="ECO:0000313" key="3">
    <source>
        <dbReference type="Proteomes" id="UP000830671"/>
    </source>
</evidence>
<gene>
    <name evidence="2" type="ORF">CLUP02_02405</name>
</gene>
<dbReference type="AlphaFoldDB" id="A0A9Q8SGG9"/>
<feature type="compositionally biased region" description="Basic and acidic residues" evidence="1">
    <location>
        <begin position="34"/>
        <end position="51"/>
    </location>
</feature>
<feature type="non-terminal residue" evidence="2">
    <location>
        <position position="1"/>
    </location>
</feature>
<name>A0A9Q8SGG9_9PEZI</name>
<accession>A0A9Q8SGG9</accession>
<dbReference type="KEGG" id="clup:CLUP02_02405"/>
<feature type="region of interest" description="Disordered" evidence="1">
    <location>
        <begin position="34"/>
        <end position="71"/>
    </location>
</feature>
<dbReference type="GeneID" id="73336447"/>
<reference evidence="2" key="1">
    <citation type="journal article" date="2021" name="Mol. Plant Microbe Interact.">
        <title>Complete Genome Sequence of the Plant-Pathogenic Fungus Colletotrichum lupini.</title>
        <authorList>
            <person name="Baroncelli R."/>
            <person name="Pensec F."/>
            <person name="Da Lio D."/>
            <person name="Boufleur T."/>
            <person name="Vicente I."/>
            <person name="Sarrocco S."/>
            <person name="Picot A."/>
            <person name="Baraldi E."/>
            <person name="Sukno S."/>
            <person name="Thon M."/>
            <person name="Le Floch G."/>
        </authorList>
    </citation>
    <scope>NUCLEOTIDE SEQUENCE</scope>
    <source>
        <strain evidence="2">IMI 504893</strain>
    </source>
</reference>
<sequence length="71" mass="8111">GRVKQSSARAEQGVAYWGRIHRRACEDAVRQKNFDERASTTRTSLDEKETRATASTRMKPSVSVCARRFHD</sequence>
<dbReference type="EMBL" id="CP019474">
    <property type="protein sequence ID" value="UQC76939.1"/>
    <property type="molecule type" value="Genomic_DNA"/>
</dbReference>
<organism evidence="2 3">
    <name type="scientific">Colletotrichum lupini</name>
    <dbReference type="NCBI Taxonomy" id="145971"/>
    <lineage>
        <taxon>Eukaryota</taxon>
        <taxon>Fungi</taxon>
        <taxon>Dikarya</taxon>
        <taxon>Ascomycota</taxon>
        <taxon>Pezizomycotina</taxon>
        <taxon>Sordariomycetes</taxon>
        <taxon>Hypocreomycetidae</taxon>
        <taxon>Glomerellales</taxon>
        <taxon>Glomerellaceae</taxon>
        <taxon>Colletotrichum</taxon>
        <taxon>Colletotrichum acutatum species complex</taxon>
    </lineage>
</organism>
<evidence type="ECO:0000256" key="1">
    <source>
        <dbReference type="SAM" id="MobiDB-lite"/>
    </source>
</evidence>
<protein>
    <submittedName>
        <fullName evidence="2">Uncharacterized protein</fullName>
    </submittedName>
</protein>